<dbReference type="SMART" id="SM00966">
    <property type="entry name" value="SpoVT_AbrB"/>
    <property type="match status" value="1"/>
</dbReference>
<accession>A0A1H3JLD1</accession>
<dbReference type="RefSeq" id="WP_016446243.1">
    <property type="nucleotide sequence ID" value="NZ_CP141274.1"/>
</dbReference>
<organism evidence="2 3">
    <name type="scientific">Delftia lacustris</name>
    <dbReference type="NCBI Taxonomy" id="558537"/>
    <lineage>
        <taxon>Bacteria</taxon>
        <taxon>Pseudomonadati</taxon>
        <taxon>Pseudomonadota</taxon>
        <taxon>Betaproteobacteria</taxon>
        <taxon>Burkholderiales</taxon>
        <taxon>Comamonadaceae</taxon>
        <taxon>Delftia</taxon>
    </lineage>
</organism>
<dbReference type="AlphaFoldDB" id="A0A1H3JLD1"/>
<evidence type="ECO:0000313" key="3">
    <source>
        <dbReference type="Proteomes" id="UP000183417"/>
    </source>
</evidence>
<sequence length="75" mass="8479">MLAKLTSKNQITLPKAVVSEVEATEYFEVAVENGRIVLTPVHLQRVQRAQAVRDKLQQMGITEEDVQEATSWARK</sequence>
<dbReference type="SUPFAM" id="SSF89447">
    <property type="entry name" value="AbrB/MazE/MraZ-like"/>
    <property type="match status" value="1"/>
</dbReference>
<protein>
    <recommendedName>
        <fullName evidence="1">SpoVT-AbrB domain-containing protein</fullName>
    </recommendedName>
</protein>
<gene>
    <name evidence="2" type="ORF">SAMN05421547_104303</name>
</gene>
<reference evidence="2 3" key="1">
    <citation type="submission" date="2016-10" db="EMBL/GenBank/DDBJ databases">
        <authorList>
            <person name="de Groot N.N."/>
        </authorList>
    </citation>
    <scope>NUCLEOTIDE SEQUENCE [LARGE SCALE GENOMIC DNA]</scope>
    <source>
        <strain evidence="2 3">LMG 24775</strain>
    </source>
</reference>
<dbReference type="Proteomes" id="UP000183417">
    <property type="component" value="Unassembled WGS sequence"/>
</dbReference>
<dbReference type="GO" id="GO:0003677">
    <property type="term" value="F:DNA binding"/>
    <property type="evidence" value="ECO:0007669"/>
    <property type="project" value="InterPro"/>
</dbReference>
<name>A0A1H3JLD1_9BURK</name>
<dbReference type="InterPro" id="IPR037914">
    <property type="entry name" value="SpoVT-AbrB_sf"/>
</dbReference>
<proteinExistence type="predicted"/>
<dbReference type="GeneID" id="94691865"/>
<feature type="domain" description="SpoVT-AbrB" evidence="1">
    <location>
        <begin position="3"/>
        <end position="46"/>
    </location>
</feature>
<dbReference type="InterPro" id="IPR007159">
    <property type="entry name" value="SpoVT-AbrB_dom"/>
</dbReference>
<dbReference type="EMBL" id="FNPE01000004">
    <property type="protein sequence ID" value="SDY40389.1"/>
    <property type="molecule type" value="Genomic_DNA"/>
</dbReference>
<evidence type="ECO:0000313" key="2">
    <source>
        <dbReference type="EMBL" id="SDY40389.1"/>
    </source>
</evidence>
<evidence type="ECO:0000259" key="1">
    <source>
        <dbReference type="SMART" id="SM00966"/>
    </source>
</evidence>